<feature type="region of interest" description="Disordered" evidence="3">
    <location>
        <begin position="637"/>
        <end position="766"/>
    </location>
</feature>
<feature type="compositionally biased region" description="Pro residues" evidence="3">
    <location>
        <begin position="522"/>
        <end position="532"/>
    </location>
</feature>
<proteinExistence type="predicted"/>
<dbReference type="Proteomes" id="UP001302126">
    <property type="component" value="Unassembled WGS sequence"/>
</dbReference>
<dbReference type="Pfam" id="PF00439">
    <property type="entry name" value="Bromodomain"/>
    <property type="match status" value="1"/>
</dbReference>
<evidence type="ECO:0000256" key="2">
    <source>
        <dbReference type="SAM" id="Coils"/>
    </source>
</evidence>
<dbReference type="AlphaFoldDB" id="A0AAN6WU05"/>
<dbReference type="GO" id="GO:0006325">
    <property type="term" value="P:chromatin organization"/>
    <property type="evidence" value="ECO:0007669"/>
    <property type="project" value="UniProtKB-ARBA"/>
</dbReference>
<keyword evidence="1" id="KW-0103">Bromodomain</keyword>
<accession>A0AAN6WU05</accession>
<feature type="region of interest" description="Disordered" evidence="3">
    <location>
        <begin position="987"/>
        <end position="1055"/>
    </location>
</feature>
<feature type="compositionally biased region" description="Low complexity" evidence="3">
    <location>
        <begin position="748"/>
        <end position="761"/>
    </location>
</feature>
<feature type="region of interest" description="Disordered" evidence="3">
    <location>
        <begin position="775"/>
        <end position="794"/>
    </location>
</feature>
<dbReference type="PANTHER" id="PTHR15398:SF4">
    <property type="entry name" value="BROMODOMAIN-CONTAINING PROTEIN 8 ISOFORM X1"/>
    <property type="match status" value="1"/>
</dbReference>
<feature type="compositionally biased region" description="Polar residues" evidence="3">
    <location>
        <begin position="945"/>
        <end position="955"/>
    </location>
</feature>
<dbReference type="SUPFAM" id="SSF47370">
    <property type="entry name" value="Bromodomain"/>
    <property type="match status" value="1"/>
</dbReference>
<feature type="region of interest" description="Disordered" evidence="3">
    <location>
        <begin position="932"/>
        <end position="955"/>
    </location>
</feature>
<feature type="compositionally biased region" description="Low complexity" evidence="3">
    <location>
        <begin position="220"/>
        <end position="246"/>
    </location>
</feature>
<organism evidence="5 6">
    <name type="scientific">Podospora australis</name>
    <dbReference type="NCBI Taxonomy" id="1536484"/>
    <lineage>
        <taxon>Eukaryota</taxon>
        <taxon>Fungi</taxon>
        <taxon>Dikarya</taxon>
        <taxon>Ascomycota</taxon>
        <taxon>Pezizomycotina</taxon>
        <taxon>Sordariomycetes</taxon>
        <taxon>Sordariomycetidae</taxon>
        <taxon>Sordariales</taxon>
        <taxon>Podosporaceae</taxon>
        <taxon>Podospora</taxon>
    </lineage>
</organism>
<comment type="caution">
    <text evidence="5">The sequence shown here is derived from an EMBL/GenBank/DDBJ whole genome shotgun (WGS) entry which is preliminary data.</text>
</comment>
<keyword evidence="6" id="KW-1185">Reference proteome</keyword>
<dbReference type="CDD" id="cd04369">
    <property type="entry name" value="Bromodomain"/>
    <property type="match status" value="1"/>
</dbReference>
<dbReference type="PANTHER" id="PTHR15398">
    <property type="entry name" value="BROMODOMAIN-CONTAINING PROTEIN 8"/>
    <property type="match status" value="1"/>
</dbReference>
<evidence type="ECO:0000313" key="6">
    <source>
        <dbReference type="Proteomes" id="UP001302126"/>
    </source>
</evidence>
<feature type="compositionally biased region" description="Polar residues" evidence="3">
    <location>
        <begin position="480"/>
        <end position="495"/>
    </location>
</feature>
<feature type="compositionally biased region" description="Basic and acidic residues" evidence="3">
    <location>
        <begin position="721"/>
        <end position="734"/>
    </location>
</feature>
<evidence type="ECO:0000256" key="1">
    <source>
        <dbReference type="ARBA" id="ARBA00023117"/>
    </source>
</evidence>
<dbReference type="Gene3D" id="1.20.920.10">
    <property type="entry name" value="Bromodomain-like"/>
    <property type="match status" value="1"/>
</dbReference>
<gene>
    <name evidence="5" type="ORF">QBC35DRAFT_387666</name>
</gene>
<reference evidence="5" key="2">
    <citation type="submission" date="2023-05" db="EMBL/GenBank/DDBJ databases">
        <authorList>
            <consortium name="Lawrence Berkeley National Laboratory"/>
            <person name="Steindorff A."/>
            <person name="Hensen N."/>
            <person name="Bonometti L."/>
            <person name="Westerberg I."/>
            <person name="Brannstrom I.O."/>
            <person name="Guillou S."/>
            <person name="Cros-Aarteil S."/>
            <person name="Calhoun S."/>
            <person name="Haridas S."/>
            <person name="Kuo A."/>
            <person name="Mondo S."/>
            <person name="Pangilinan J."/>
            <person name="Riley R."/>
            <person name="Labutti K."/>
            <person name="Andreopoulos B."/>
            <person name="Lipzen A."/>
            <person name="Chen C."/>
            <person name="Yanf M."/>
            <person name="Daum C."/>
            <person name="Ng V."/>
            <person name="Clum A."/>
            <person name="Ohm R."/>
            <person name="Martin F."/>
            <person name="Silar P."/>
            <person name="Natvig D."/>
            <person name="Lalanne C."/>
            <person name="Gautier V."/>
            <person name="Ament-Velasquez S.L."/>
            <person name="Kruys A."/>
            <person name="Hutchinson M.I."/>
            <person name="Powell A.J."/>
            <person name="Barry K."/>
            <person name="Miller A.N."/>
            <person name="Grigoriev I.V."/>
            <person name="Debuchy R."/>
            <person name="Gladieux P."/>
            <person name="Thoren M.H."/>
            <person name="Johannesson H."/>
        </authorList>
    </citation>
    <scope>NUCLEOTIDE SEQUENCE</scope>
    <source>
        <strain evidence="5">PSN309</strain>
    </source>
</reference>
<evidence type="ECO:0000256" key="3">
    <source>
        <dbReference type="SAM" id="MobiDB-lite"/>
    </source>
</evidence>
<feature type="domain" description="Bromo" evidence="4">
    <location>
        <begin position="824"/>
        <end position="928"/>
    </location>
</feature>
<sequence length="1055" mass="114178">IVAPLHLLPQRHDVPLGGAWGMNTPTNNSTTPSYTPLETVLLFRGIGHHGFEASAFARISDALKDNKLIKDGPTYDPRKLSPDALQSFFLRLLWEEIRLETERAPGPEGPLSPASKKRRSDTLPIPTLSDATRHLEKIELAYAKYHNAYMRHAIQQIKDDEKRFDQLQAEIDKLAKVELEEQNAIAGEVRTQRANSVQDGAKHVENAAVNGVGPSPKPSPQILSQQPQSVQQPLRPLQPLLPQLAPAPRPDARNGPAPHSSPQVDRSTGAARSPALNHPQAAQSPQLGHQDLSRVPVTRPPEPPKPPTAPQVLQAPQGVSTFQPTPQAPTAAPSDGLQRPEGVVRAQQSPVPSPTHPHLMSQSQLKWEPPYQAPGARPLSSPHQQHGPNVFPPPAQMIASQRPPQISPPIQAQPNRPLPPQQVMIPPQHTTGQFVPTLQSAPARPALNLGGISTPSRQHPPVSSPGANTIQSPFHPGPYQSFSHSTPTQQTQHPSVHTGHYPQHGAHSHHTPVRSPVTGSPTVPPTGIPPRPGQGLVAPSQQRPQALPSLQAPPSYTQPAQPPTVPALASAQQDAPRIYNSPYQAPRPNAIERTHPRLPMTLTPGPQARFSPLTSAPQTPAAVQPQFTVSAKITKWKTASTPSTPRPGVEFRLGWDEVPSPAFEPNSPVLQSAQLPSAEAKNLHHTDAESMETPSSKRKANKSRPTPQSRDTVSPPPASSAKRDRSGRDTEKVSEPVVEPDTAKVKIEATTPRPTTETGDTTADESVAGRVHLGRSSKRKREDLTPTPIHTPRYRQMTDAPREDSVPHNMPNIVLWTRGFNKVCASAMEQIVHHRSANMFAQPIREKDAPGYHKVIKQAQDLKGIRAAINHGNRAAAQAAAGLPGGDPGTSCWIPRTDEVVPPKSIINSGQLDRELAHMFANAIMYNPDPYHGPGPAFSPKLDTSEGTEGGTHQDNVLGYKVDEFGVVNDARAMFLEVEKLLSELRSAEKRSAPPSGYHDGETTGTNTRQASVAAHGSSVKDEGPATSFEDQDEQNATETENNEGRSKRRRTGRA</sequence>
<name>A0AAN6WU05_9PEZI</name>
<feature type="non-terminal residue" evidence="5">
    <location>
        <position position="1"/>
    </location>
</feature>
<dbReference type="GO" id="GO:0035267">
    <property type="term" value="C:NuA4 histone acetyltransferase complex"/>
    <property type="evidence" value="ECO:0007669"/>
    <property type="project" value="TreeGrafter"/>
</dbReference>
<dbReference type="InterPro" id="IPR036427">
    <property type="entry name" value="Bromodomain-like_sf"/>
</dbReference>
<evidence type="ECO:0000313" key="5">
    <source>
        <dbReference type="EMBL" id="KAK4186252.1"/>
    </source>
</evidence>
<feature type="region of interest" description="Disordered" evidence="3">
    <location>
        <begin position="103"/>
        <end position="128"/>
    </location>
</feature>
<evidence type="ECO:0000259" key="4">
    <source>
        <dbReference type="Pfam" id="PF00439"/>
    </source>
</evidence>
<feature type="compositionally biased region" description="Pro residues" evidence="3">
    <location>
        <begin position="298"/>
        <end position="309"/>
    </location>
</feature>
<feature type="region of interest" description="Disordered" evidence="3">
    <location>
        <begin position="208"/>
        <end position="421"/>
    </location>
</feature>
<protein>
    <recommendedName>
        <fullName evidence="4">Bromo domain-containing protein</fullName>
    </recommendedName>
</protein>
<dbReference type="InterPro" id="IPR001487">
    <property type="entry name" value="Bromodomain"/>
</dbReference>
<keyword evidence="2" id="KW-0175">Coiled coil</keyword>
<feature type="region of interest" description="Disordered" evidence="3">
    <location>
        <begin position="444"/>
        <end position="574"/>
    </location>
</feature>
<reference evidence="5" key="1">
    <citation type="journal article" date="2023" name="Mol. Phylogenet. Evol.">
        <title>Genome-scale phylogeny and comparative genomics of the fungal order Sordariales.</title>
        <authorList>
            <person name="Hensen N."/>
            <person name="Bonometti L."/>
            <person name="Westerberg I."/>
            <person name="Brannstrom I.O."/>
            <person name="Guillou S."/>
            <person name="Cros-Aarteil S."/>
            <person name="Calhoun S."/>
            <person name="Haridas S."/>
            <person name="Kuo A."/>
            <person name="Mondo S."/>
            <person name="Pangilinan J."/>
            <person name="Riley R."/>
            <person name="LaButti K."/>
            <person name="Andreopoulos B."/>
            <person name="Lipzen A."/>
            <person name="Chen C."/>
            <person name="Yan M."/>
            <person name="Daum C."/>
            <person name="Ng V."/>
            <person name="Clum A."/>
            <person name="Steindorff A."/>
            <person name="Ohm R.A."/>
            <person name="Martin F."/>
            <person name="Silar P."/>
            <person name="Natvig D.O."/>
            <person name="Lalanne C."/>
            <person name="Gautier V."/>
            <person name="Ament-Velasquez S.L."/>
            <person name="Kruys A."/>
            <person name="Hutchinson M.I."/>
            <person name="Powell A.J."/>
            <person name="Barry K."/>
            <person name="Miller A.N."/>
            <person name="Grigoriev I.V."/>
            <person name="Debuchy R."/>
            <person name="Gladieux P."/>
            <person name="Hiltunen Thoren M."/>
            <person name="Johannesson H."/>
        </authorList>
    </citation>
    <scope>NUCLEOTIDE SEQUENCE</scope>
    <source>
        <strain evidence="5">PSN309</strain>
    </source>
</reference>
<feature type="compositionally biased region" description="Low complexity" evidence="3">
    <location>
        <begin position="323"/>
        <end position="333"/>
    </location>
</feature>
<dbReference type="EMBL" id="MU864428">
    <property type="protein sequence ID" value="KAK4186252.1"/>
    <property type="molecule type" value="Genomic_DNA"/>
</dbReference>
<feature type="compositionally biased region" description="Polar residues" evidence="3">
    <location>
        <begin position="703"/>
        <end position="712"/>
    </location>
</feature>
<feature type="coiled-coil region" evidence="2">
    <location>
        <begin position="150"/>
        <end position="177"/>
    </location>
</feature>
<feature type="compositionally biased region" description="Low complexity" evidence="3">
    <location>
        <begin position="398"/>
        <end position="414"/>
    </location>
</feature>